<protein>
    <recommendedName>
        <fullName evidence="4">EDR1/CTR1/ARMC3-like peptidase-like domain-containing protein</fullName>
    </recommendedName>
</protein>
<evidence type="ECO:0000256" key="1">
    <source>
        <dbReference type="ARBA" id="ARBA00022737"/>
    </source>
</evidence>
<evidence type="ECO:0000313" key="6">
    <source>
        <dbReference type="Proteomes" id="UP001515480"/>
    </source>
</evidence>
<sequence length="857" mass="88243">MAPKGKPKKEEALSPSDALASVMVALEGAEGAISRAAAVEPLVASLSSDASAVATLTREPGKIDPLLSALVGVIDEATAEAEAPSPELIAAVATCSTVLCAIIDGSSSACGVFLRLSGLNSLLSCLTPPPPPPLAPPPTEEMAEQEAAPPMPPPGIGSWSGGVDEARASLFAKLADLLASVASHAEGRAHLRRAEALPLLVELLQPPLAVHAALQVSAATALSRAIESALARAVLGLPHYLPSLLALVPQLASSNSLTDPPMLRRHSKLMWSLGFCLYDGKMRRPLLDAGLIGTAIQVLRPPPLPEGVAVAPELPVEVQAGLGELQANAAIVIAIGAQSAEGRSALLAVPSSLRILVDSLQLPIPDDRPVHSDPLLANVSLAIAHAALSTQAAARLIALGAVAALLPLIMPLADGENPPQSSPVRGNACTALLHLCHQPEGRVLLLKDSQSLPSLIALVSDAERDPSLTAVAIDVMGELADFPEGRTALLASGALLAALPLLSLTHPPHVVEATAAMLAAIGATPVGCAALRGQLPPLEETAPGSEAEERPPPPVALEAIPSLLGEASIASLRRAAAGLVAAACNDKENAQMLVALGCLSPLLSLARDPASGVSSAAANAVSALCNSLSSVQLWHRAELSMITAIDDGFYSVTRDCELLTVEQLKQLPVGGSEVVLVDSASDPAFAADVEQAKVLAEKNLAAGNGATGLASVLAVMVADRLGGAIEYDRYELLDLSGEIGRLMAAHGSRVLPIGALRRGTARHRALLYKALADRVGLSVGLHVGKCLRGAHAHHSWNSFIDEGKLTIVDVLHSPGEMYEDGSERSLQYKRIDQYAFSSLVSTNLAYNKPSTMAVTVK</sequence>
<keyword evidence="6" id="KW-1185">Reference proteome</keyword>
<dbReference type="SMART" id="SM00185">
    <property type="entry name" value="ARM"/>
    <property type="match status" value="5"/>
</dbReference>
<proteinExistence type="predicted"/>
<reference evidence="5 6" key="1">
    <citation type="journal article" date="2024" name="Science">
        <title>Giant polyketide synthase enzymes in the biosynthesis of giant marine polyether toxins.</title>
        <authorList>
            <person name="Fallon T.R."/>
            <person name="Shende V.V."/>
            <person name="Wierzbicki I.H."/>
            <person name="Pendleton A.L."/>
            <person name="Watervoot N.F."/>
            <person name="Auber R.P."/>
            <person name="Gonzalez D.J."/>
            <person name="Wisecaver J.H."/>
            <person name="Moore B.S."/>
        </authorList>
    </citation>
    <scope>NUCLEOTIDE SEQUENCE [LARGE SCALE GENOMIC DNA]</scope>
    <source>
        <strain evidence="5 6">12B1</strain>
    </source>
</reference>
<dbReference type="InterPro" id="IPR011989">
    <property type="entry name" value="ARM-like"/>
</dbReference>
<keyword evidence="1" id="KW-0677">Repeat</keyword>
<dbReference type="PANTHER" id="PTHR46618:SF1">
    <property type="entry name" value="ARMADILLO REPEAT-CONTAINING PROTEIN 3"/>
    <property type="match status" value="1"/>
</dbReference>
<dbReference type="Proteomes" id="UP001515480">
    <property type="component" value="Unassembled WGS sequence"/>
</dbReference>
<comment type="caution">
    <text evidence="5">The sequence shown here is derived from an EMBL/GenBank/DDBJ whole genome shotgun (WGS) entry which is preliminary data.</text>
</comment>
<dbReference type="Pfam" id="PF14381">
    <property type="entry name" value="EDR1_CTR1_ARMC3_pept"/>
    <property type="match status" value="1"/>
</dbReference>
<evidence type="ECO:0000313" key="5">
    <source>
        <dbReference type="EMBL" id="KAL1529146.1"/>
    </source>
</evidence>
<accession>A0AB34K4F6</accession>
<dbReference type="InterPro" id="IPR055164">
    <property type="entry name" value="EDR1/CTR1/ARMC3-like_pept-like"/>
</dbReference>
<evidence type="ECO:0000256" key="3">
    <source>
        <dbReference type="SAM" id="MobiDB-lite"/>
    </source>
</evidence>
<dbReference type="SUPFAM" id="SSF48371">
    <property type="entry name" value="ARM repeat"/>
    <property type="match status" value="1"/>
</dbReference>
<dbReference type="Gene3D" id="1.25.10.10">
    <property type="entry name" value="Leucine-rich Repeat Variant"/>
    <property type="match status" value="3"/>
</dbReference>
<evidence type="ECO:0000259" key="4">
    <source>
        <dbReference type="Pfam" id="PF14381"/>
    </source>
</evidence>
<feature type="region of interest" description="Disordered" evidence="3">
    <location>
        <begin position="130"/>
        <end position="149"/>
    </location>
</feature>
<dbReference type="InterPro" id="IPR016024">
    <property type="entry name" value="ARM-type_fold"/>
</dbReference>
<feature type="domain" description="EDR1/CTR1/ARMC3-like peptidase-like" evidence="4">
    <location>
        <begin position="629"/>
        <end position="817"/>
    </location>
</feature>
<dbReference type="PANTHER" id="PTHR46618">
    <property type="entry name" value="ARMADILLO REPEAT-CONTAINING PROTEIN 3"/>
    <property type="match status" value="1"/>
</dbReference>
<evidence type="ECO:0000256" key="2">
    <source>
        <dbReference type="PROSITE-ProRule" id="PRU00259"/>
    </source>
</evidence>
<dbReference type="PROSITE" id="PS50176">
    <property type="entry name" value="ARM_REPEAT"/>
    <property type="match status" value="1"/>
</dbReference>
<gene>
    <name evidence="5" type="ORF">AB1Y20_000105</name>
</gene>
<name>A0AB34K4F6_PRYPA</name>
<dbReference type="AlphaFoldDB" id="A0AB34K4F6"/>
<dbReference type="InterPro" id="IPR000225">
    <property type="entry name" value="Armadillo"/>
</dbReference>
<organism evidence="5 6">
    <name type="scientific">Prymnesium parvum</name>
    <name type="common">Toxic golden alga</name>
    <dbReference type="NCBI Taxonomy" id="97485"/>
    <lineage>
        <taxon>Eukaryota</taxon>
        <taxon>Haptista</taxon>
        <taxon>Haptophyta</taxon>
        <taxon>Prymnesiophyceae</taxon>
        <taxon>Prymnesiales</taxon>
        <taxon>Prymnesiaceae</taxon>
        <taxon>Prymnesium</taxon>
    </lineage>
</organism>
<dbReference type="InterPro" id="IPR052441">
    <property type="entry name" value="Armadillo-Ser/Thr_Kinase"/>
</dbReference>
<feature type="repeat" description="ARM" evidence="2">
    <location>
        <begin position="450"/>
        <end position="494"/>
    </location>
</feature>
<feature type="compositionally biased region" description="Pro residues" evidence="3">
    <location>
        <begin position="130"/>
        <end position="139"/>
    </location>
</feature>
<dbReference type="EMBL" id="JBGBPQ010000001">
    <property type="protein sequence ID" value="KAL1529146.1"/>
    <property type="molecule type" value="Genomic_DNA"/>
</dbReference>